<feature type="domain" description="PMI1/PMIR1-2 C-terminal" evidence="1">
    <location>
        <begin position="11"/>
        <end position="77"/>
    </location>
</feature>
<accession>A0A8S0U603</accession>
<dbReference type="AlphaFoldDB" id="A0A8S0U603"/>
<evidence type="ECO:0000313" key="2">
    <source>
        <dbReference type="EMBL" id="CAA3013708.1"/>
    </source>
</evidence>
<dbReference type="PANTHER" id="PTHR33414">
    <property type="entry name" value="PROTEIN PLASTID MOVEMENT IMPAIRED 1-RELATED 1"/>
    <property type="match status" value="1"/>
</dbReference>
<dbReference type="InterPro" id="IPR048972">
    <property type="entry name" value="PMI1_PMIR1-2_C"/>
</dbReference>
<dbReference type="OrthoDB" id="1740516at2759"/>
<name>A0A8S0U603_OLEEU</name>
<organism evidence="2 3">
    <name type="scientific">Olea europaea subsp. europaea</name>
    <dbReference type="NCBI Taxonomy" id="158383"/>
    <lineage>
        <taxon>Eukaryota</taxon>
        <taxon>Viridiplantae</taxon>
        <taxon>Streptophyta</taxon>
        <taxon>Embryophyta</taxon>
        <taxon>Tracheophyta</taxon>
        <taxon>Spermatophyta</taxon>
        <taxon>Magnoliopsida</taxon>
        <taxon>eudicotyledons</taxon>
        <taxon>Gunneridae</taxon>
        <taxon>Pentapetalae</taxon>
        <taxon>asterids</taxon>
        <taxon>lamiids</taxon>
        <taxon>Lamiales</taxon>
        <taxon>Oleaceae</taxon>
        <taxon>Oleeae</taxon>
        <taxon>Olea</taxon>
    </lineage>
</organism>
<dbReference type="Proteomes" id="UP000594638">
    <property type="component" value="Unassembled WGS sequence"/>
</dbReference>
<dbReference type="EMBL" id="CACTIH010007449">
    <property type="protein sequence ID" value="CAA3013708.1"/>
    <property type="molecule type" value="Genomic_DNA"/>
</dbReference>
<keyword evidence="3" id="KW-1185">Reference proteome</keyword>
<evidence type="ECO:0000259" key="1">
    <source>
        <dbReference type="Pfam" id="PF21745"/>
    </source>
</evidence>
<sequence>MSPLLFRNSKIMQVSATVLLPAAMEFIIMEILQCWESEGVEKMSTQANELMPLEDIMGKTIQEVVWEAESRSDAFQRWFLQHEKLPVSQNSDTLLTCSNCKE</sequence>
<gene>
    <name evidence="2" type="ORF">OLEA9_A074604</name>
</gene>
<dbReference type="Gramene" id="OE9A074604T1">
    <property type="protein sequence ID" value="OE9A074604C1"/>
    <property type="gene ID" value="OE9A074604"/>
</dbReference>
<protein>
    <recommendedName>
        <fullName evidence="1">PMI1/PMIR1-2 C-terminal domain-containing protein</fullName>
    </recommendedName>
</protein>
<dbReference type="InterPro" id="IPR039614">
    <property type="entry name" value="PMI1-like"/>
</dbReference>
<dbReference type="PANTHER" id="PTHR33414:SF1">
    <property type="entry name" value="PROTEIN PLASTID MOVEMENT IMPAIRED 1-RELATED 1"/>
    <property type="match status" value="1"/>
</dbReference>
<dbReference type="Pfam" id="PF21745">
    <property type="entry name" value="PMI1_PMIR1-2_C"/>
    <property type="match status" value="1"/>
</dbReference>
<proteinExistence type="predicted"/>
<reference evidence="2 3" key="1">
    <citation type="submission" date="2019-12" db="EMBL/GenBank/DDBJ databases">
        <authorList>
            <person name="Alioto T."/>
            <person name="Alioto T."/>
            <person name="Gomez Garrido J."/>
        </authorList>
    </citation>
    <scope>NUCLEOTIDE SEQUENCE [LARGE SCALE GENOMIC DNA]</scope>
</reference>
<evidence type="ECO:0000313" key="3">
    <source>
        <dbReference type="Proteomes" id="UP000594638"/>
    </source>
</evidence>
<comment type="caution">
    <text evidence="2">The sequence shown here is derived from an EMBL/GenBank/DDBJ whole genome shotgun (WGS) entry which is preliminary data.</text>
</comment>